<evidence type="ECO:0000256" key="2">
    <source>
        <dbReference type="SAM" id="MobiDB-lite"/>
    </source>
</evidence>
<dbReference type="GeneID" id="19948613"/>
<accession>T0QIL9</accession>
<evidence type="ECO:0000313" key="4">
    <source>
        <dbReference type="Proteomes" id="UP000030762"/>
    </source>
</evidence>
<evidence type="ECO:0000313" key="3">
    <source>
        <dbReference type="EMBL" id="EQC34561.1"/>
    </source>
</evidence>
<dbReference type="EMBL" id="JH767154">
    <property type="protein sequence ID" value="EQC34561.1"/>
    <property type="molecule type" value="Genomic_DNA"/>
</dbReference>
<dbReference type="OrthoDB" id="62654at2759"/>
<keyword evidence="1" id="KW-0175">Coiled coil</keyword>
<name>T0QIL9_SAPDV</name>
<dbReference type="OMA" id="VADYKRC"/>
<dbReference type="AlphaFoldDB" id="T0QIL9"/>
<gene>
    <name evidence="3" type="ORF">SDRG_07886</name>
</gene>
<dbReference type="InParanoid" id="T0QIL9"/>
<sequence>MACRFDVDGNYIGAPPPTPAPGTLPSVEDLLCTPSYCIAKYARLVHEARVLLAVADAGTALDVLFGYTTEQVADYKRCYALAQAAKGRIADTFCVPEYVMRVTAIDKVEANLRLLDARVRAELATLDALREKLQALADMNHNVAQQLEIAGAHSLADAKGHLATIETILLERVEMLVNGKIPLVHFFGDACWPAYATGLAPRSTQESQMHESSDVAETEFHTKAPDHLPSSSLSSISSMTPNAPHDEDTSSGSMTVMSASESL</sequence>
<feature type="coiled-coil region" evidence="1">
    <location>
        <begin position="119"/>
        <end position="146"/>
    </location>
</feature>
<organism evidence="3 4">
    <name type="scientific">Saprolegnia diclina (strain VS20)</name>
    <dbReference type="NCBI Taxonomy" id="1156394"/>
    <lineage>
        <taxon>Eukaryota</taxon>
        <taxon>Sar</taxon>
        <taxon>Stramenopiles</taxon>
        <taxon>Oomycota</taxon>
        <taxon>Saprolegniomycetes</taxon>
        <taxon>Saprolegniales</taxon>
        <taxon>Saprolegniaceae</taxon>
        <taxon>Saprolegnia</taxon>
    </lineage>
</organism>
<feature type="compositionally biased region" description="Polar residues" evidence="2">
    <location>
        <begin position="250"/>
        <end position="263"/>
    </location>
</feature>
<evidence type="ECO:0000256" key="1">
    <source>
        <dbReference type="SAM" id="Coils"/>
    </source>
</evidence>
<feature type="compositionally biased region" description="Basic and acidic residues" evidence="2">
    <location>
        <begin position="208"/>
        <end position="226"/>
    </location>
</feature>
<dbReference type="RefSeq" id="XP_008611967.1">
    <property type="nucleotide sequence ID" value="XM_008613745.1"/>
</dbReference>
<feature type="region of interest" description="Disordered" evidence="2">
    <location>
        <begin position="203"/>
        <end position="263"/>
    </location>
</feature>
<keyword evidence="4" id="KW-1185">Reference proteome</keyword>
<proteinExistence type="predicted"/>
<dbReference type="VEuPathDB" id="FungiDB:SDRG_07886"/>
<reference evidence="3 4" key="1">
    <citation type="submission" date="2012-04" db="EMBL/GenBank/DDBJ databases">
        <title>The Genome Sequence of Saprolegnia declina VS20.</title>
        <authorList>
            <consortium name="The Broad Institute Genome Sequencing Platform"/>
            <person name="Russ C."/>
            <person name="Nusbaum C."/>
            <person name="Tyler B."/>
            <person name="van West P."/>
            <person name="Dieguez-Uribeondo J."/>
            <person name="de Bruijn I."/>
            <person name="Tripathy S."/>
            <person name="Jiang R."/>
            <person name="Young S.K."/>
            <person name="Zeng Q."/>
            <person name="Gargeya S."/>
            <person name="Fitzgerald M."/>
            <person name="Haas B."/>
            <person name="Abouelleil A."/>
            <person name="Alvarado L."/>
            <person name="Arachchi H.M."/>
            <person name="Berlin A."/>
            <person name="Chapman S.B."/>
            <person name="Goldberg J."/>
            <person name="Griggs A."/>
            <person name="Gujja S."/>
            <person name="Hansen M."/>
            <person name="Howarth C."/>
            <person name="Imamovic A."/>
            <person name="Larimer J."/>
            <person name="McCowen C."/>
            <person name="Montmayeur A."/>
            <person name="Murphy C."/>
            <person name="Neiman D."/>
            <person name="Pearson M."/>
            <person name="Priest M."/>
            <person name="Roberts A."/>
            <person name="Saif S."/>
            <person name="Shea T."/>
            <person name="Sisk P."/>
            <person name="Sykes S."/>
            <person name="Wortman J."/>
            <person name="Nusbaum C."/>
            <person name="Birren B."/>
        </authorList>
    </citation>
    <scope>NUCLEOTIDE SEQUENCE [LARGE SCALE GENOMIC DNA]</scope>
    <source>
        <strain evidence="3 4">VS20</strain>
    </source>
</reference>
<dbReference type="Proteomes" id="UP000030762">
    <property type="component" value="Unassembled WGS sequence"/>
</dbReference>
<protein>
    <submittedName>
        <fullName evidence="3">Uncharacterized protein</fullName>
    </submittedName>
</protein>